<reference evidence="2" key="1">
    <citation type="submission" date="2020-03" db="EMBL/GenBank/DDBJ databases">
        <title>Solimonas marina sp. nov., isolated from deep seawater of the Pacific Ocean.</title>
        <authorList>
            <person name="Liu X."/>
            <person name="Lai Q."/>
            <person name="Sun F."/>
            <person name="Gai Y."/>
            <person name="Li G."/>
            <person name="Shao Z."/>
        </authorList>
    </citation>
    <scope>NUCLEOTIDE SEQUENCE</scope>
    <source>
        <strain evidence="2">C16B3</strain>
    </source>
</reference>
<dbReference type="InterPro" id="IPR002725">
    <property type="entry name" value="YgjP-like_metallopeptidase"/>
</dbReference>
<evidence type="ECO:0000313" key="3">
    <source>
        <dbReference type="Proteomes" id="UP000653472"/>
    </source>
</evidence>
<feature type="domain" description="YgjP-like metallopeptidase" evidence="1">
    <location>
        <begin position="23"/>
        <end position="236"/>
    </location>
</feature>
<proteinExistence type="predicted"/>
<dbReference type="Gene3D" id="3.30.2010.10">
    <property type="entry name" value="Metalloproteases ('zincins'), catalytic domain"/>
    <property type="match status" value="1"/>
</dbReference>
<dbReference type="PANTHER" id="PTHR30399:SF1">
    <property type="entry name" value="UTP PYROPHOSPHATASE"/>
    <property type="match status" value="1"/>
</dbReference>
<protein>
    <submittedName>
        <fullName evidence="2">M48 family metallopeptidase</fullName>
    </submittedName>
</protein>
<dbReference type="EMBL" id="JAAVXB010000003">
    <property type="protein sequence ID" value="NKF22164.1"/>
    <property type="molecule type" value="Genomic_DNA"/>
</dbReference>
<name>A0A970B8D3_9GAMM</name>
<gene>
    <name evidence="2" type="ORF">G7Y82_07530</name>
</gene>
<dbReference type="AlphaFoldDB" id="A0A970B8D3"/>
<sequence>MDDQIELFRDDYALTERVSAKARNIRIEVRPDRGVTLVYPRWVGRAEAHAFLRAREAWIREKLAELAQQASAYPLPARLRWDGDDRISLRGESYALKAEAARLRSPAVRVESQRVVVLAPSAVIQQPARLDAALRQALVRQARLDAQTYLQREAPPLGVRYRELRINDAQTQWGSCNPGGTICLSWRLVMAPPEVFRYVVVHELCHLVHMDHSPRFWSLVERQMADYEQHKRWLRDRGHQLHAILARERR</sequence>
<dbReference type="Proteomes" id="UP000653472">
    <property type="component" value="Unassembled WGS sequence"/>
</dbReference>
<dbReference type="PANTHER" id="PTHR30399">
    <property type="entry name" value="UNCHARACTERIZED PROTEIN YGJP"/>
    <property type="match status" value="1"/>
</dbReference>
<organism evidence="2 3">
    <name type="scientific">Solimonas marina</name>
    <dbReference type="NCBI Taxonomy" id="2714601"/>
    <lineage>
        <taxon>Bacteria</taxon>
        <taxon>Pseudomonadati</taxon>
        <taxon>Pseudomonadota</taxon>
        <taxon>Gammaproteobacteria</taxon>
        <taxon>Nevskiales</taxon>
        <taxon>Nevskiaceae</taxon>
        <taxon>Solimonas</taxon>
    </lineage>
</organism>
<comment type="caution">
    <text evidence="2">The sequence shown here is derived from an EMBL/GenBank/DDBJ whole genome shotgun (WGS) entry which is preliminary data.</text>
</comment>
<accession>A0A970B8D3</accession>
<keyword evidence="3" id="KW-1185">Reference proteome</keyword>
<dbReference type="CDD" id="cd07344">
    <property type="entry name" value="M48_yhfN_like"/>
    <property type="match status" value="1"/>
</dbReference>
<evidence type="ECO:0000313" key="2">
    <source>
        <dbReference type="EMBL" id="NKF22164.1"/>
    </source>
</evidence>
<dbReference type="Pfam" id="PF01863">
    <property type="entry name" value="YgjP-like"/>
    <property type="match status" value="1"/>
</dbReference>
<dbReference type="RefSeq" id="WP_168147411.1">
    <property type="nucleotide sequence ID" value="NZ_JAAVXB010000003.1"/>
</dbReference>
<dbReference type="InterPro" id="IPR053136">
    <property type="entry name" value="UTP_pyrophosphatase-like"/>
</dbReference>
<evidence type="ECO:0000259" key="1">
    <source>
        <dbReference type="Pfam" id="PF01863"/>
    </source>
</evidence>